<dbReference type="Proteomes" id="UP001500067">
    <property type="component" value="Unassembled WGS sequence"/>
</dbReference>
<reference evidence="4" key="1">
    <citation type="journal article" date="2019" name="Int. J. Syst. Evol. Microbiol.">
        <title>The Global Catalogue of Microorganisms (GCM) 10K type strain sequencing project: providing services to taxonomists for standard genome sequencing and annotation.</title>
        <authorList>
            <consortium name="The Broad Institute Genomics Platform"/>
            <consortium name="The Broad Institute Genome Sequencing Center for Infectious Disease"/>
            <person name="Wu L."/>
            <person name="Ma J."/>
        </authorList>
    </citation>
    <scope>NUCLEOTIDE SEQUENCE [LARGE SCALE GENOMIC DNA]</scope>
    <source>
        <strain evidence="4">JCM 32105</strain>
    </source>
</reference>
<accession>A0ABP8NE62</accession>
<feature type="transmembrane region" description="Helical" evidence="1">
    <location>
        <begin position="36"/>
        <end position="59"/>
    </location>
</feature>
<keyword evidence="4" id="KW-1185">Reference proteome</keyword>
<keyword evidence="1" id="KW-0812">Transmembrane</keyword>
<dbReference type="Pfam" id="PF04024">
    <property type="entry name" value="PspC"/>
    <property type="match status" value="1"/>
</dbReference>
<dbReference type="RefSeq" id="WP_345080331.1">
    <property type="nucleotide sequence ID" value="NZ_BAABFA010000008.1"/>
</dbReference>
<organism evidence="3 4">
    <name type="scientific">Nemorincola caseinilytica</name>
    <dbReference type="NCBI Taxonomy" id="2054315"/>
    <lineage>
        <taxon>Bacteria</taxon>
        <taxon>Pseudomonadati</taxon>
        <taxon>Bacteroidota</taxon>
        <taxon>Chitinophagia</taxon>
        <taxon>Chitinophagales</taxon>
        <taxon>Chitinophagaceae</taxon>
        <taxon>Nemorincola</taxon>
    </lineage>
</organism>
<gene>
    <name evidence="3" type="ORF">GCM10023093_12970</name>
</gene>
<protein>
    <recommendedName>
        <fullName evidence="2">Phage shock protein PspC N-terminal domain-containing protein</fullName>
    </recommendedName>
</protein>
<feature type="domain" description="Phage shock protein PspC N-terminal" evidence="2">
    <location>
        <begin position="16"/>
        <end position="60"/>
    </location>
</feature>
<proteinExistence type="predicted"/>
<evidence type="ECO:0000313" key="3">
    <source>
        <dbReference type="EMBL" id="GAA4463778.1"/>
    </source>
</evidence>
<evidence type="ECO:0000313" key="4">
    <source>
        <dbReference type="Proteomes" id="UP001500067"/>
    </source>
</evidence>
<evidence type="ECO:0000256" key="1">
    <source>
        <dbReference type="SAM" id="Phobius"/>
    </source>
</evidence>
<keyword evidence="1" id="KW-1133">Transmembrane helix</keyword>
<name>A0ABP8NE62_9BACT</name>
<evidence type="ECO:0000259" key="2">
    <source>
        <dbReference type="Pfam" id="PF04024"/>
    </source>
</evidence>
<dbReference type="EMBL" id="BAABFA010000008">
    <property type="protein sequence ID" value="GAA4463778.1"/>
    <property type="molecule type" value="Genomic_DNA"/>
</dbReference>
<comment type="caution">
    <text evidence="3">The sequence shown here is derived from an EMBL/GenBank/DDBJ whole genome shotgun (WGS) entry which is preliminary data.</text>
</comment>
<sequence>MSRLYQIKDVIEWRAFGVCNAIGDRIGVATSRIRLWFIYISFLTMGSPIIVYMVLAFWMNMKHYILQSRRNPLRYL</sequence>
<dbReference type="InterPro" id="IPR007168">
    <property type="entry name" value="Phageshock_PspC_N"/>
</dbReference>
<keyword evidence="1" id="KW-0472">Membrane</keyword>